<name>A0ABV7YDA2_9ACTN</name>
<dbReference type="Proteomes" id="UP001595699">
    <property type="component" value="Unassembled WGS sequence"/>
</dbReference>
<feature type="domain" description="Hemerythrin-like" evidence="1">
    <location>
        <begin position="10"/>
        <end position="145"/>
    </location>
</feature>
<keyword evidence="3" id="KW-1185">Reference proteome</keyword>
<organism evidence="2 3">
    <name type="scientific">Tenggerimyces flavus</name>
    <dbReference type="NCBI Taxonomy" id="1708749"/>
    <lineage>
        <taxon>Bacteria</taxon>
        <taxon>Bacillati</taxon>
        <taxon>Actinomycetota</taxon>
        <taxon>Actinomycetes</taxon>
        <taxon>Propionibacteriales</taxon>
        <taxon>Nocardioidaceae</taxon>
        <taxon>Tenggerimyces</taxon>
    </lineage>
</organism>
<sequence>MTEYHQSTAITDHLKQIHDGLRAELATLHSSVSDYLAGHAEGVEVPRPELGEQLRRHCLTFCSHLHGHHDREELTFDELEPQRPELGPMLDRLRAEHQVVLELNERIARLVSDLSADDLAAELATLTSRLEAHFSYEETELGPALDAAA</sequence>
<gene>
    <name evidence="2" type="ORF">ACFOUW_17345</name>
</gene>
<dbReference type="InterPro" id="IPR012312">
    <property type="entry name" value="Hemerythrin-like"/>
</dbReference>
<proteinExistence type="predicted"/>
<dbReference type="RefSeq" id="WP_205118892.1">
    <property type="nucleotide sequence ID" value="NZ_JAFBCM010000001.1"/>
</dbReference>
<reference evidence="3" key="1">
    <citation type="journal article" date="2019" name="Int. J. Syst. Evol. Microbiol.">
        <title>The Global Catalogue of Microorganisms (GCM) 10K type strain sequencing project: providing services to taxonomists for standard genome sequencing and annotation.</title>
        <authorList>
            <consortium name="The Broad Institute Genomics Platform"/>
            <consortium name="The Broad Institute Genome Sequencing Center for Infectious Disease"/>
            <person name="Wu L."/>
            <person name="Ma J."/>
        </authorList>
    </citation>
    <scope>NUCLEOTIDE SEQUENCE [LARGE SCALE GENOMIC DNA]</scope>
    <source>
        <strain evidence="3">CGMCC 4.7241</strain>
    </source>
</reference>
<evidence type="ECO:0000259" key="1">
    <source>
        <dbReference type="Pfam" id="PF01814"/>
    </source>
</evidence>
<protein>
    <submittedName>
        <fullName evidence="2">Hemerythrin domain-containing protein</fullName>
    </submittedName>
</protein>
<dbReference type="Pfam" id="PF01814">
    <property type="entry name" value="Hemerythrin"/>
    <property type="match status" value="1"/>
</dbReference>
<dbReference type="EMBL" id="JBHRZH010000015">
    <property type="protein sequence ID" value="MFC3762612.1"/>
    <property type="molecule type" value="Genomic_DNA"/>
</dbReference>
<dbReference type="Gene3D" id="1.20.120.520">
    <property type="entry name" value="nmb1532 protein domain like"/>
    <property type="match status" value="1"/>
</dbReference>
<accession>A0ABV7YDA2</accession>
<comment type="caution">
    <text evidence="2">The sequence shown here is derived from an EMBL/GenBank/DDBJ whole genome shotgun (WGS) entry which is preliminary data.</text>
</comment>
<evidence type="ECO:0000313" key="3">
    <source>
        <dbReference type="Proteomes" id="UP001595699"/>
    </source>
</evidence>
<evidence type="ECO:0000313" key="2">
    <source>
        <dbReference type="EMBL" id="MFC3762612.1"/>
    </source>
</evidence>